<keyword evidence="7" id="KW-0055">Arginine biosynthesis</keyword>
<dbReference type="GO" id="GO:1900079">
    <property type="term" value="P:regulation of arginine biosynthetic process"/>
    <property type="evidence" value="ECO:0007669"/>
    <property type="project" value="UniProtKB-UniRule"/>
</dbReference>
<proteinExistence type="inferred from homology"/>
<dbReference type="EMBL" id="PKOZ01000005">
    <property type="protein sequence ID" value="PQD95320.1"/>
    <property type="molecule type" value="Genomic_DNA"/>
</dbReference>
<dbReference type="UniPathway" id="UPA00068"/>
<dbReference type="GO" id="GO:0051259">
    <property type="term" value="P:protein complex oligomerization"/>
    <property type="evidence" value="ECO:0007669"/>
    <property type="project" value="InterPro"/>
</dbReference>
<comment type="subcellular location">
    <subcellularLocation>
        <location evidence="1 7">Cytoplasm</location>
    </subcellularLocation>
</comment>
<dbReference type="GO" id="GO:0005737">
    <property type="term" value="C:cytoplasm"/>
    <property type="evidence" value="ECO:0007669"/>
    <property type="project" value="UniProtKB-SubCell"/>
</dbReference>
<dbReference type="PRINTS" id="PR01467">
    <property type="entry name" value="ARGREPRESSOR"/>
</dbReference>
<evidence type="ECO:0000256" key="8">
    <source>
        <dbReference type="NCBIfam" id="TIGR01529"/>
    </source>
</evidence>
<dbReference type="SUPFAM" id="SSF55252">
    <property type="entry name" value="C-terminal domain of arginine repressor"/>
    <property type="match status" value="1"/>
</dbReference>
<name>A0A2S7MZZ0_9BACI</name>
<feature type="domain" description="Arginine repressor DNA-binding" evidence="9">
    <location>
        <begin position="1"/>
        <end position="67"/>
    </location>
</feature>
<evidence type="ECO:0000256" key="3">
    <source>
        <dbReference type="ARBA" id="ARBA00022490"/>
    </source>
</evidence>
<dbReference type="Pfam" id="PF02863">
    <property type="entry name" value="Arg_repressor_C"/>
    <property type="match status" value="1"/>
</dbReference>
<dbReference type="GO" id="GO:0003677">
    <property type="term" value="F:DNA binding"/>
    <property type="evidence" value="ECO:0007669"/>
    <property type="project" value="UniProtKB-KW"/>
</dbReference>
<dbReference type="Proteomes" id="UP000239663">
    <property type="component" value="Unassembled WGS sequence"/>
</dbReference>
<dbReference type="PANTHER" id="PTHR34471:SF1">
    <property type="entry name" value="ARGININE REPRESSOR"/>
    <property type="match status" value="1"/>
</dbReference>
<evidence type="ECO:0000256" key="6">
    <source>
        <dbReference type="ARBA" id="ARBA00023163"/>
    </source>
</evidence>
<dbReference type="GO" id="GO:0034618">
    <property type="term" value="F:arginine binding"/>
    <property type="evidence" value="ECO:0007669"/>
    <property type="project" value="InterPro"/>
</dbReference>
<evidence type="ECO:0000256" key="4">
    <source>
        <dbReference type="ARBA" id="ARBA00023015"/>
    </source>
</evidence>
<dbReference type="InterPro" id="IPR020900">
    <property type="entry name" value="Arg_repress_DNA-bd"/>
</dbReference>
<dbReference type="InterPro" id="IPR036251">
    <property type="entry name" value="Arg_repress_C_sf"/>
</dbReference>
<accession>A0A2S7MZZ0</accession>
<dbReference type="Pfam" id="PF01316">
    <property type="entry name" value="Arg_repressor"/>
    <property type="match status" value="1"/>
</dbReference>
<evidence type="ECO:0000259" key="10">
    <source>
        <dbReference type="Pfam" id="PF02863"/>
    </source>
</evidence>
<evidence type="ECO:0000313" key="12">
    <source>
        <dbReference type="Proteomes" id="UP000239663"/>
    </source>
</evidence>
<dbReference type="SUPFAM" id="SSF46785">
    <property type="entry name" value="Winged helix' DNA-binding domain"/>
    <property type="match status" value="1"/>
</dbReference>
<dbReference type="InterPro" id="IPR001669">
    <property type="entry name" value="Arg_repress"/>
</dbReference>
<dbReference type="GO" id="GO:0003700">
    <property type="term" value="F:DNA-binding transcription factor activity"/>
    <property type="evidence" value="ECO:0007669"/>
    <property type="project" value="UniProtKB-UniRule"/>
</dbReference>
<evidence type="ECO:0000256" key="5">
    <source>
        <dbReference type="ARBA" id="ARBA00023125"/>
    </source>
</evidence>
<dbReference type="HAMAP" id="MF_00173">
    <property type="entry name" value="Arg_repressor"/>
    <property type="match status" value="1"/>
</dbReference>
<dbReference type="InterPro" id="IPR036390">
    <property type="entry name" value="WH_DNA-bd_sf"/>
</dbReference>
<comment type="pathway">
    <text evidence="7">Amino-acid biosynthesis; L-arginine biosynthesis [regulation].</text>
</comment>
<sequence>MNKKERHALIKKVITQNEIKTQEQLVEELAKNGLEITQATISRDIRELNLAKYPAKSGGTRYGFVAEYKYLDTIKLRKKLEDALISMERIEYFILLKTLPGHAQTIGAVLDELDWEEKAGTICGNDTSLIICKTKEQAKVIEQRLKALSS</sequence>
<comment type="similarity">
    <text evidence="2 7">Belongs to the ArgR family.</text>
</comment>
<keyword evidence="4 7" id="KW-0805">Transcription regulation</keyword>
<comment type="caution">
    <text evidence="11">The sequence shown here is derived from an EMBL/GenBank/DDBJ whole genome shotgun (WGS) entry which is preliminary data.</text>
</comment>
<evidence type="ECO:0000259" key="9">
    <source>
        <dbReference type="Pfam" id="PF01316"/>
    </source>
</evidence>
<dbReference type="InterPro" id="IPR020899">
    <property type="entry name" value="Arg_repress_C"/>
</dbReference>
<dbReference type="PANTHER" id="PTHR34471">
    <property type="entry name" value="ARGININE REPRESSOR"/>
    <property type="match status" value="1"/>
</dbReference>
<dbReference type="AlphaFoldDB" id="A0A2S7MZZ0"/>
<keyword evidence="6 7" id="KW-0804">Transcription</keyword>
<dbReference type="InterPro" id="IPR036388">
    <property type="entry name" value="WH-like_DNA-bd_sf"/>
</dbReference>
<keyword evidence="3 7" id="KW-0963">Cytoplasm</keyword>
<protein>
    <recommendedName>
        <fullName evidence="7 8">Arginine repressor</fullName>
    </recommendedName>
</protein>
<keyword evidence="5 7" id="KW-0238">DNA-binding</keyword>
<keyword evidence="7" id="KW-0028">Amino-acid biosynthesis</keyword>
<comment type="function">
    <text evidence="7">Regulates arginine biosynthesis genes.</text>
</comment>
<reference evidence="11 12" key="1">
    <citation type="submission" date="2017-12" db="EMBL/GenBank/DDBJ databases">
        <title>Taxonomic description and draft genome of Pradoshia cofamensis Gen. nov., sp. nov., a thermotolerant bacillale isolated from anterior gut of earthworm Eisenia fetida.</title>
        <authorList>
            <person name="Saha T."/>
            <person name="Chakraborty R."/>
        </authorList>
    </citation>
    <scope>NUCLEOTIDE SEQUENCE [LARGE SCALE GENOMIC DNA]</scope>
    <source>
        <strain evidence="11 12">EAG3</strain>
    </source>
</reference>
<keyword evidence="12" id="KW-1185">Reference proteome</keyword>
<evidence type="ECO:0000256" key="7">
    <source>
        <dbReference type="HAMAP-Rule" id="MF_00173"/>
    </source>
</evidence>
<keyword evidence="7" id="KW-0678">Repressor</keyword>
<organism evidence="11 12">
    <name type="scientific">Pradoshia eiseniae</name>
    <dbReference type="NCBI Taxonomy" id="2064768"/>
    <lineage>
        <taxon>Bacteria</taxon>
        <taxon>Bacillati</taxon>
        <taxon>Bacillota</taxon>
        <taxon>Bacilli</taxon>
        <taxon>Bacillales</taxon>
        <taxon>Bacillaceae</taxon>
        <taxon>Pradoshia</taxon>
    </lineage>
</organism>
<dbReference type="GO" id="GO:0006526">
    <property type="term" value="P:L-arginine biosynthetic process"/>
    <property type="evidence" value="ECO:0007669"/>
    <property type="project" value="UniProtKB-UniPathway"/>
</dbReference>
<dbReference type="OrthoDB" id="9807089at2"/>
<evidence type="ECO:0000313" key="11">
    <source>
        <dbReference type="EMBL" id="PQD95320.1"/>
    </source>
</evidence>
<evidence type="ECO:0000256" key="2">
    <source>
        <dbReference type="ARBA" id="ARBA00008316"/>
    </source>
</evidence>
<dbReference type="Gene3D" id="3.30.1360.40">
    <property type="match status" value="1"/>
</dbReference>
<dbReference type="NCBIfam" id="TIGR01529">
    <property type="entry name" value="argR_whole"/>
    <property type="match status" value="1"/>
</dbReference>
<feature type="domain" description="Arginine repressor C-terminal" evidence="10">
    <location>
        <begin position="80"/>
        <end position="146"/>
    </location>
</feature>
<gene>
    <name evidence="7 11" type="primary">argR</name>
    <name evidence="11" type="ORF">CYL18_10650</name>
</gene>
<dbReference type="Gene3D" id="1.10.10.10">
    <property type="entry name" value="Winged helix-like DNA-binding domain superfamily/Winged helix DNA-binding domain"/>
    <property type="match status" value="1"/>
</dbReference>
<evidence type="ECO:0000256" key="1">
    <source>
        <dbReference type="ARBA" id="ARBA00004496"/>
    </source>
</evidence>